<sequence length="404" mass="44273">MTPAAEAAPDLAMLEKARTVATRMRALKRDFAGAHRLAHDAQVREALARNELGLALHAALTAQADVQAKLRRQALAAFQTRGEAPLRRRNRISRRIDRMLMRLGSLGQALVIARSGVWRGSGQAAHDLRHMAAYARRGARADVTPLAPFDQAWYLAAHPDVASARQAPLVHYLAVGHAEGRSPSPLFDEAWYRQQNASDIAATGLSGLEHYLRVGAVRGASPHPLFDVGYYLAQAPVLAAGDDPLSHYLREGGHLWLSPHPAFDPDFYGTRAGDLSGRPALLHYLDEGWRRGLSPHPLVDPAWYRQQYPEVAEADIEPLTHFLAFGGFEGRDPSPWFSTAHYRDARGEALPPGVNPLTDYLLGGAWAVAEARPGFPTVAYLAARPDAARSGVTPLEHWARRQGR</sequence>
<dbReference type="Proteomes" id="UP000249524">
    <property type="component" value="Unassembled WGS sequence"/>
</dbReference>
<evidence type="ECO:0000313" key="2">
    <source>
        <dbReference type="Proteomes" id="UP000249524"/>
    </source>
</evidence>
<accession>A0A328BDC0</accession>
<protein>
    <submittedName>
        <fullName evidence="1">Uncharacterized protein</fullName>
    </submittedName>
</protein>
<name>A0A328BDC0_9CAUL</name>
<comment type="caution">
    <text evidence="1">The sequence shown here is derived from an EMBL/GenBank/DDBJ whole genome shotgun (WGS) entry which is preliminary data.</text>
</comment>
<organism evidence="1 2">
    <name type="scientific">Phenylobacterium kunshanense</name>
    <dbReference type="NCBI Taxonomy" id="1445034"/>
    <lineage>
        <taxon>Bacteria</taxon>
        <taxon>Pseudomonadati</taxon>
        <taxon>Pseudomonadota</taxon>
        <taxon>Alphaproteobacteria</taxon>
        <taxon>Caulobacterales</taxon>
        <taxon>Caulobacteraceae</taxon>
        <taxon>Phenylobacterium</taxon>
    </lineage>
</organism>
<dbReference type="EMBL" id="QFYS01000005">
    <property type="protein sequence ID" value="RAK64749.1"/>
    <property type="molecule type" value="Genomic_DNA"/>
</dbReference>
<keyword evidence="2" id="KW-1185">Reference proteome</keyword>
<evidence type="ECO:0000313" key="1">
    <source>
        <dbReference type="EMBL" id="RAK64749.1"/>
    </source>
</evidence>
<reference evidence="1 2" key="1">
    <citation type="submission" date="2018-05" db="EMBL/GenBank/DDBJ databases">
        <authorList>
            <person name="Lanie J.A."/>
            <person name="Ng W.-L."/>
            <person name="Kazmierczak K.M."/>
            <person name="Andrzejewski T.M."/>
            <person name="Davidsen T.M."/>
            <person name="Wayne K.J."/>
            <person name="Tettelin H."/>
            <person name="Glass J.I."/>
            <person name="Rusch D."/>
            <person name="Podicherti R."/>
            <person name="Tsui H.-C.T."/>
            <person name="Winkler M.E."/>
        </authorList>
    </citation>
    <scope>NUCLEOTIDE SEQUENCE [LARGE SCALE GENOMIC DNA]</scope>
    <source>
        <strain evidence="1 2">BUT-10</strain>
    </source>
</reference>
<proteinExistence type="predicted"/>
<dbReference type="AlphaFoldDB" id="A0A328BDC0"/>
<gene>
    <name evidence="1" type="ORF">DJ019_12000</name>
</gene>